<proteinExistence type="predicted"/>
<gene>
    <name evidence="4" type="ORF">NHE_0844</name>
</gene>
<dbReference type="PROSITE" id="PS51123">
    <property type="entry name" value="OMPA_2"/>
    <property type="match status" value="1"/>
</dbReference>
<evidence type="ECO:0000256" key="2">
    <source>
        <dbReference type="SAM" id="SignalP"/>
    </source>
</evidence>
<sequence>MYKVSSVALLSVLLLMSGCFKKGSGSFKSKGGKSYHASRHLDAYCYCPPKQGTIGITHFEFDSSEVLPEAMALIDEHIRDCVAMRMKDDPEVKVLVTGHADKRGTQEYNLALGSRRANATKSYLLKSLLNQSGASVEASTATEVSSGEVTEGTAVQSETNLSERFCLNSKGKAELVDEGETEEAHSKNRRTVIEFVRECN</sequence>
<evidence type="ECO:0000256" key="1">
    <source>
        <dbReference type="PROSITE-ProRule" id="PRU00473"/>
    </source>
</evidence>
<evidence type="ECO:0000313" key="4">
    <source>
        <dbReference type="EMBL" id="AHX11764.1"/>
    </source>
</evidence>
<dbReference type="RefSeq" id="WP_038560132.1">
    <property type="nucleotide sequence ID" value="NZ_CP007481.1"/>
</dbReference>
<keyword evidence="2" id="KW-0732">Signal</keyword>
<dbReference type="Gene3D" id="3.30.1330.60">
    <property type="entry name" value="OmpA-like domain"/>
    <property type="match status" value="1"/>
</dbReference>
<name>X5HKZ1_9RICK</name>
<feature type="domain" description="OmpA-like" evidence="3">
    <location>
        <begin position="46"/>
        <end position="199"/>
    </location>
</feature>
<dbReference type="STRING" id="1286528.NHE_0844"/>
<dbReference type="InterPro" id="IPR006665">
    <property type="entry name" value="OmpA-like"/>
</dbReference>
<dbReference type="Proteomes" id="UP000023755">
    <property type="component" value="Chromosome"/>
</dbReference>
<dbReference type="Pfam" id="PF00691">
    <property type="entry name" value="OmpA"/>
    <property type="match status" value="1"/>
</dbReference>
<dbReference type="OrthoDB" id="9809164at2"/>
<protein>
    <submittedName>
        <fullName evidence="4">OmpA family protein</fullName>
    </submittedName>
</protein>
<dbReference type="EMBL" id="CP007481">
    <property type="protein sequence ID" value="AHX11764.1"/>
    <property type="molecule type" value="Genomic_DNA"/>
</dbReference>
<feature type="chain" id="PRO_5004955873" evidence="2">
    <location>
        <begin position="22"/>
        <end position="200"/>
    </location>
</feature>
<dbReference type="CDD" id="cd07185">
    <property type="entry name" value="OmpA_C-like"/>
    <property type="match status" value="1"/>
</dbReference>
<keyword evidence="5" id="KW-1185">Reference proteome</keyword>
<dbReference type="InterPro" id="IPR036737">
    <property type="entry name" value="OmpA-like_sf"/>
</dbReference>
<dbReference type="KEGG" id="nhm:NHE_0844"/>
<dbReference type="InterPro" id="IPR050330">
    <property type="entry name" value="Bact_OuterMem_StrucFunc"/>
</dbReference>
<dbReference type="AlphaFoldDB" id="X5HKZ1"/>
<organism evidence="4 5">
    <name type="scientific">Neorickettsia helminthoeca str. Oregon</name>
    <dbReference type="NCBI Taxonomy" id="1286528"/>
    <lineage>
        <taxon>Bacteria</taxon>
        <taxon>Pseudomonadati</taxon>
        <taxon>Pseudomonadota</taxon>
        <taxon>Alphaproteobacteria</taxon>
        <taxon>Rickettsiales</taxon>
        <taxon>Anaplasmataceae</taxon>
        <taxon>Neorickettsia</taxon>
    </lineage>
</organism>
<dbReference type="PANTHER" id="PTHR30329:SF21">
    <property type="entry name" value="LIPOPROTEIN YIAD-RELATED"/>
    <property type="match status" value="1"/>
</dbReference>
<feature type="signal peptide" evidence="2">
    <location>
        <begin position="1"/>
        <end position="21"/>
    </location>
</feature>
<evidence type="ECO:0000259" key="3">
    <source>
        <dbReference type="PROSITE" id="PS51123"/>
    </source>
</evidence>
<accession>X5HKZ1</accession>
<reference evidence="4 5" key="1">
    <citation type="submission" date="2014-03" db="EMBL/GenBank/DDBJ databases">
        <title>Sequencing and Comparison of Genomes and Transcriptome Profiles of Human Ehrlichiosis Agents.</title>
        <authorList>
            <person name="Lin M."/>
            <person name="Daugherty S.C."/>
            <person name="Nagaraj S."/>
            <person name="Cheng Z."/>
            <person name="Xiong Q."/>
            <person name="Lin F.-Y."/>
            <person name="Sengamalay N."/>
            <person name="Ott S."/>
            <person name="Godinez A."/>
            <person name="Tallon L.J."/>
            <person name="Sadzewicz L."/>
            <person name="Fraser C.M."/>
            <person name="Dunning Hotopp J.C."/>
            <person name="Rikihisa Y."/>
        </authorList>
    </citation>
    <scope>NUCLEOTIDE SEQUENCE [LARGE SCALE GENOMIC DNA]</scope>
    <source>
        <strain evidence="4 5">Oregon</strain>
    </source>
</reference>
<dbReference type="PANTHER" id="PTHR30329">
    <property type="entry name" value="STATOR ELEMENT OF FLAGELLAR MOTOR COMPLEX"/>
    <property type="match status" value="1"/>
</dbReference>
<dbReference type="HOGENOM" id="CLU_1319818_0_0_5"/>
<keyword evidence="1" id="KW-0472">Membrane</keyword>
<dbReference type="SUPFAM" id="SSF103088">
    <property type="entry name" value="OmpA-like"/>
    <property type="match status" value="1"/>
</dbReference>
<dbReference type="GO" id="GO:0016020">
    <property type="term" value="C:membrane"/>
    <property type="evidence" value="ECO:0007669"/>
    <property type="project" value="UniProtKB-UniRule"/>
</dbReference>
<evidence type="ECO:0000313" key="5">
    <source>
        <dbReference type="Proteomes" id="UP000023755"/>
    </source>
</evidence>
<dbReference type="PROSITE" id="PS51257">
    <property type="entry name" value="PROKAR_LIPOPROTEIN"/>
    <property type="match status" value="1"/>
</dbReference>